<gene>
    <name evidence="3" type="ORF">Q8A49_09340</name>
</gene>
<evidence type="ECO:0000256" key="1">
    <source>
        <dbReference type="SAM" id="MobiDB-lite"/>
    </source>
</evidence>
<dbReference type="Gene3D" id="3.20.20.140">
    <property type="entry name" value="Metal-dependent hydrolases"/>
    <property type="match status" value="1"/>
</dbReference>
<dbReference type="EMBL" id="JAUUCC010000018">
    <property type="protein sequence ID" value="MEE2050701.1"/>
    <property type="molecule type" value="Genomic_DNA"/>
</dbReference>
<dbReference type="RefSeq" id="WP_330157895.1">
    <property type="nucleotide sequence ID" value="NZ_BAAAJA010000008.1"/>
</dbReference>
<sequence>MGAVEGNREPGGGAGGHPPWHLRATVLPSGLHTDLWVASGRISSTPVLGATSLPAGGFVFSGLVDAHVHPGVTGIGEPLDEARLREDLTALARAGTTLVRVPGSPSRLPAWVRTEPGLPRVLSAGVPITAPGRFFPGWGRPHEPGDVPGAAAEESAAADGWAKLIADWFDEDGVYTPSFSPPVLAEAVRRVHAAGGRVAAHTQHADSGRDAVAAGVDSVEHGMHLPFEALGPMAGQGTALVPTAVTFAAMEPAMTGGDVPEPVARWYREGWARHPELVRRAHGAGVTVLAGTDLPVGSLPDEIRWLHRAGLPLEDALGAASWTARAWLGLPGLAEGAPADLVVLAEDPRLTPDALADPLVVMVGGRLVAPAP</sequence>
<feature type="domain" description="Amidohydrolase-related" evidence="2">
    <location>
        <begin position="58"/>
        <end position="368"/>
    </location>
</feature>
<dbReference type="InterPro" id="IPR032466">
    <property type="entry name" value="Metal_Hydrolase"/>
</dbReference>
<dbReference type="InterPro" id="IPR011059">
    <property type="entry name" value="Metal-dep_hydrolase_composite"/>
</dbReference>
<proteinExistence type="predicted"/>
<feature type="region of interest" description="Disordered" evidence="1">
    <location>
        <begin position="1"/>
        <end position="20"/>
    </location>
</feature>
<accession>A0ABU7KN28</accession>
<dbReference type="PANTHER" id="PTHR43135:SF4">
    <property type="entry name" value="AMIDOHYDROLASE-RELATED DOMAIN-CONTAINING PROTEIN"/>
    <property type="match status" value="1"/>
</dbReference>
<dbReference type="Gene3D" id="2.30.40.10">
    <property type="entry name" value="Urease, subunit C, domain 1"/>
    <property type="match status" value="1"/>
</dbReference>
<evidence type="ECO:0000313" key="3">
    <source>
        <dbReference type="EMBL" id="MEE2050701.1"/>
    </source>
</evidence>
<comment type="caution">
    <text evidence="3">The sequence shown here is derived from an EMBL/GenBank/DDBJ whole genome shotgun (WGS) entry which is preliminary data.</text>
</comment>
<dbReference type="Proteomes" id="UP001348641">
    <property type="component" value="Unassembled WGS sequence"/>
</dbReference>
<protein>
    <submittedName>
        <fullName evidence="3">Amidohydrolase family protein</fullName>
    </submittedName>
</protein>
<evidence type="ECO:0000313" key="4">
    <source>
        <dbReference type="Proteomes" id="UP001348641"/>
    </source>
</evidence>
<dbReference type="PANTHER" id="PTHR43135">
    <property type="entry name" value="ALPHA-D-RIBOSE 1-METHYLPHOSPHONATE 5-TRIPHOSPHATE DIPHOSPHATASE"/>
    <property type="match status" value="1"/>
</dbReference>
<evidence type="ECO:0000259" key="2">
    <source>
        <dbReference type="Pfam" id="PF01979"/>
    </source>
</evidence>
<dbReference type="InterPro" id="IPR051781">
    <property type="entry name" value="Metallo-dep_Hydrolase"/>
</dbReference>
<organism evidence="3 4">
    <name type="scientific">Nocardiopsis tropica</name>
    <dbReference type="NCBI Taxonomy" id="109330"/>
    <lineage>
        <taxon>Bacteria</taxon>
        <taxon>Bacillati</taxon>
        <taxon>Actinomycetota</taxon>
        <taxon>Actinomycetes</taxon>
        <taxon>Streptosporangiales</taxon>
        <taxon>Nocardiopsidaceae</taxon>
        <taxon>Nocardiopsis</taxon>
    </lineage>
</organism>
<reference evidence="3 4" key="1">
    <citation type="submission" date="2023-07" db="EMBL/GenBank/DDBJ databases">
        <authorList>
            <person name="Girao M."/>
            <person name="Carvalho M.F."/>
        </authorList>
    </citation>
    <scope>NUCLEOTIDE SEQUENCE [LARGE SCALE GENOMIC DNA]</scope>
    <source>
        <strain evidence="3 4">66/93</strain>
    </source>
</reference>
<name>A0ABU7KN28_9ACTN</name>
<dbReference type="InterPro" id="IPR006680">
    <property type="entry name" value="Amidohydro-rel"/>
</dbReference>
<dbReference type="SUPFAM" id="SSF51556">
    <property type="entry name" value="Metallo-dependent hydrolases"/>
    <property type="match status" value="1"/>
</dbReference>
<dbReference type="Pfam" id="PF01979">
    <property type="entry name" value="Amidohydro_1"/>
    <property type="match status" value="1"/>
</dbReference>